<dbReference type="Pfam" id="PF05742">
    <property type="entry name" value="TANGO2"/>
    <property type="match status" value="1"/>
</dbReference>
<dbReference type="AlphaFoldDB" id="A0AAU9DBP7"/>
<dbReference type="PANTHER" id="PTHR17985">
    <property type="entry name" value="SER/THR-RICH PROTEIN T10 IN DGCR REGION"/>
    <property type="match status" value="1"/>
</dbReference>
<proteinExistence type="predicted"/>
<gene>
    <name evidence="1" type="ORF">FUAX_22420</name>
</gene>
<evidence type="ECO:0008006" key="3">
    <source>
        <dbReference type="Google" id="ProtNLM"/>
    </source>
</evidence>
<dbReference type="PANTHER" id="PTHR17985:SF8">
    <property type="entry name" value="TRANSPORT AND GOLGI ORGANIZATION PROTEIN 2 HOMOLOG"/>
    <property type="match status" value="1"/>
</dbReference>
<dbReference type="KEGG" id="fax:FUAX_22420"/>
<organism evidence="1 2">
    <name type="scientific">Fulvitalea axinellae</name>
    <dbReference type="NCBI Taxonomy" id="1182444"/>
    <lineage>
        <taxon>Bacteria</taxon>
        <taxon>Pseudomonadati</taxon>
        <taxon>Bacteroidota</taxon>
        <taxon>Cytophagia</taxon>
        <taxon>Cytophagales</taxon>
        <taxon>Persicobacteraceae</taxon>
        <taxon>Fulvitalea</taxon>
    </lineage>
</organism>
<dbReference type="Proteomes" id="UP001348817">
    <property type="component" value="Chromosome"/>
</dbReference>
<dbReference type="EMBL" id="AP025314">
    <property type="protein sequence ID" value="BDD09810.1"/>
    <property type="molecule type" value="Genomic_DNA"/>
</dbReference>
<evidence type="ECO:0000313" key="2">
    <source>
        <dbReference type="Proteomes" id="UP001348817"/>
    </source>
</evidence>
<sequence length="240" mass="27081">MCTVTLIPINKNDFILTSNRDEQHKRPNALLPNIIEIDGKSVLAPIDSQASGTWILTTENNITACLLNGAFEKHISDPPYARSRGLVVRSVAEFEHIDDFAQIVDLEGVEPFTLVLAQKLKNGTKAKELRWDGSDKHITDLDPNNIHIWSSATLYSSEIRLERENVYKEAFETLTERTPEKILEFHTYGMETETKTPIFLKTSTHQTVSTTQIIAQGDSAKMYYQDWLTGNGKSIELKTA</sequence>
<keyword evidence="2" id="KW-1185">Reference proteome</keyword>
<dbReference type="InterPro" id="IPR008551">
    <property type="entry name" value="TANGO2"/>
</dbReference>
<dbReference type="RefSeq" id="WP_338391400.1">
    <property type="nucleotide sequence ID" value="NZ_AP025314.1"/>
</dbReference>
<accession>A0AAU9DBP7</accession>
<reference evidence="1 2" key="1">
    <citation type="submission" date="2021-12" db="EMBL/GenBank/DDBJ databases">
        <title>Genome sequencing of bacteria with rrn-lacking chromosome and rrn-plasmid.</title>
        <authorList>
            <person name="Anda M."/>
            <person name="Iwasaki W."/>
        </authorList>
    </citation>
    <scope>NUCLEOTIDE SEQUENCE [LARGE SCALE GENOMIC DNA]</scope>
    <source>
        <strain evidence="1 2">DSM 100852</strain>
    </source>
</reference>
<evidence type="ECO:0000313" key="1">
    <source>
        <dbReference type="EMBL" id="BDD09810.1"/>
    </source>
</evidence>
<protein>
    <recommendedName>
        <fullName evidence="3">NRDE family protein</fullName>
    </recommendedName>
</protein>
<name>A0AAU9DBP7_9BACT</name>